<comment type="caution">
    <text evidence="1">The sequence shown here is derived from an EMBL/GenBank/DDBJ whole genome shotgun (WGS) entry which is preliminary data.</text>
</comment>
<name>A0ACC0KAS4_CHOFU</name>
<gene>
    <name evidence="1" type="ORF">MSG28_015408</name>
</gene>
<protein>
    <submittedName>
        <fullName evidence="1">Uncharacterized protein</fullName>
    </submittedName>
</protein>
<organism evidence="1 2">
    <name type="scientific">Choristoneura fumiferana</name>
    <name type="common">Spruce budworm moth</name>
    <name type="synonym">Archips fumiferana</name>
    <dbReference type="NCBI Taxonomy" id="7141"/>
    <lineage>
        <taxon>Eukaryota</taxon>
        <taxon>Metazoa</taxon>
        <taxon>Ecdysozoa</taxon>
        <taxon>Arthropoda</taxon>
        <taxon>Hexapoda</taxon>
        <taxon>Insecta</taxon>
        <taxon>Pterygota</taxon>
        <taxon>Neoptera</taxon>
        <taxon>Endopterygota</taxon>
        <taxon>Lepidoptera</taxon>
        <taxon>Glossata</taxon>
        <taxon>Ditrysia</taxon>
        <taxon>Tortricoidea</taxon>
        <taxon>Tortricidae</taxon>
        <taxon>Tortricinae</taxon>
        <taxon>Choristoneura</taxon>
    </lineage>
</organism>
<dbReference type="Proteomes" id="UP001064048">
    <property type="component" value="Chromosome 28"/>
</dbReference>
<evidence type="ECO:0000313" key="1">
    <source>
        <dbReference type="EMBL" id="KAI8433367.1"/>
    </source>
</evidence>
<evidence type="ECO:0000313" key="2">
    <source>
        <dbReference type="Proteomes" id="UP001064048"/>
    </source>
</evidence>
<sequence length="526" mass="59330">MASCLSGGHFGVGSSEYVPVAEFYADKSVFVTGGTGFMGKVLVEKLLRSCPKIKNIYLLMRPKRGQDVASRLLELTQSPLFETLRKERPFEMNKIVPIVGDITEPELGISPSDQAMLCQKVSVVFHSAATVKFDEKLKLSVTINMLGTQQLVQLCHRMLALEALVHVSTAYCNCERERVEETVYAPPAHPEHVVTLVQTLPDDLVDRITPDLVGDRPNTYTFTKALAEDMLIKECGKLPVAIVRPSIVLSSVREPVQGWVDNWNGPNGIIAAVGKGVFRSMLGTGSRVADLVPVDTVINLMIVCAWRTHHRRGDGVVVYNCCTGQQNPITWQRFVRTSFKYMRKHPFSEVLWYPGGDITSNRLKHSALSLLEHRAPAFVMDLVARATGKKPMMMRVQNKLEKAAACLEYFTTRQWAFADDNVQALCAALSPEDTRTFDFNVRNIDWDAYIESYVLGIRRFLFKESPDTLPRSRTLIRRLHIVHVLTQLAAVFLFWRFLFSRSNALRAVWRRIIDFITRAARMLAIA</sequence>
<reference evidence="1 2" key="1">
    <citation type="journal article" date="2022" name="Genome Biol. Evol.">
        <title>The Spruce Budworm Genome: Reconstructing the Evolutionary History of Antifreeze Proteins.</title>
        <authorList>
            <person name="Beliveau C."/>
            <person name="Gagne P."/>
            <person name="Picq S."/>
            <person name="Vernygora O."/>
            <person name="Keeling C.I."/>
            <person name="Pinkney K."/>
            <person name="Doucet D."/>
            <person name="Wen F."/>
            <person name="Johnston J.S."/>
            <person name="Maaroufi H."/>
            <person name="Boyle B."/>
            <person name="Laroche J."/>
            <person name="Dewar K."/>
            <person name="Juretic N."/>
            <person name="Blackburn G."/>
            <person name="Nisole A."/>
            <person name="Brunet B."/>
            <person name="Brandao M."/>
            <person name="Lumley L."/>
            <person name="Duan J."/>
            <person name="Quan G."/>
            <person name="Lucarotti C.J."/>
            <person name="Roe A.D."/>
            <person name="Sperling F.A.H."/>
            <person name="Levesque R.C."/>
            <person name="Cusson M."/>
        </authorList>
    </citation>
    <scope>NUCLEOTIDE SEQUENCE [LARGE SCALE GENOMIC DNA]</scope>
    <source>
        <strain evidence="1">Glfc:IPQL:Cfum</strain>
    </source>
</reference>
<accession>A0ACC0KAS4</accession>
<dbReference type="EMBL" id="CM046128">
    <property type="protein sequence ID" value="KAI8433367.1"/>
    <property type="molecule type" value="Genomic_DNA"/>
</dbReference>
<keyword evidence="2" id="KW-1185">Reference proteome</keyword>
<proteinExistence type="predicted"/>